<feature type="transmembrane region" description="Helical" evidence="3">
    <location>
        <begin position="38"/>
        <end position="57"/>
    </location>
</feature>
<dbReference type="Gene3D" id="3.40.50.300">
    <property type="entry name" value="P-loop containing nucleotide triphosphate hydrolases"/>
    <property type="match status" value="1"/>
</dbReference>
<dbReference type="PANTHER" id="PTHR11638">
    <property type="entry name" value="ATP-DEPENDENT CLP PROTEASE"/>
    <property type="match status" value="1"/>
</dbReference>
<accession>A0ABR9CVU0</accession>
<evidence type="ECO:0000313" key="5">
    <source>
        <dbReference type="EMBL" id="MBD9354962.1"/>
    </source>
</evidence>
<gene>
    <name evidence="5" type="ORF">IE877_03535</name>
</gene>
<evidence type="ECO:0000256" key="3">
    <source>
        <dbReference type="SAM" id="Phobius"/>
    </source>
</evidence>
<protein>
    <submittedName>
        <fullName evidence="5">ATP-dependent Clp protease ATP-binding subunit</fullName>
    </submittedName>
</protein>
<keyword evidence="6" id="KW-1185">Reference proteome</keyword>
<organism evidence="5 6">
    <name type="scientific">Methylomonas albis</name>
    <dbReference type="NCBI Taxonomy" id="1854563"/>
    <lineage>
        <taxon>Bacteria</taxon>
        <taxon>Pseudomonadati</taxon>
        <taxon>Pseudomonadota</taxon>
        <taxon>Gammaproteobacteria</taxon>
        <taxon>Methylococcales</taxon>
        <taxon>Methylococcaceae</taxon>
        <taxon>Methylomonas</taxon>
    </lineage>
</organism>
<proteinExistence type="predicted"/>
<keyword evidence="3" id="KW-1133">Transmembrane helix</keyword>
<dbReference type="Proteomes" id="UP000652176">
    <property type="component" value="Unassembled WGS sequence"/>
</dbReference>
<feature type="domain" description="AAA+ ATPase" evidence="4">
    <location>
        <begin position="137"/>
        <end position="309"/>
    </location>
</feature>
<keyword evidence="3" id="KW-0812">Transmembrane</keyword>
<dbReference type="PANTHER" id="PTHR11638:SF18">
    <property type="entry name" value="HEAT SHOCK PROTEIN 104"/>
    <property type="match status" value="1"/>
</dbReference>
<dbReference type="InterPro" id="IPR003959">
    <property type="entry name" value="ATPase_AAA_core"/>
</dbReference>
<name>A0ABR9CVU0_9GAMM</name>
<evidence type="ECO:0000313" key="6">
    <source>
        <dbReference type="Proteomes" id="UP000652176"/>
    </source>
</evidence>
<keyword evidence="5" id="KW-0645">Protease</keyword>
<keyword evidence="2 5" id="KW-0067">ATP-binding</keyword>
<sequence length="400" mass="44471">MPALFAIMTFVMLFQFVEDHWPKTPLIPVVVSILRSGVWYIVAFALLGWLLLLLAWLHDRSRLPTFLKTESLMDILDRLTNKKIIEDGLAEQDSATFIDAESLSNALKQRVIGQDAVCDDMSSQIRRRLALSQRGKPVGVFMFAGPPGTGKTYLAKVLAKELERPLLHFDMTQFASGSYSLSQLFGMTKGYVGSDSYGKLTSGLRDTPNAVVLLDEIEKAHPDVLKAFLTAWNDGFVTERSDSRQVSTTSAIFVLTSNAATDRLTELADTYAQDPDAMRVAAVEALREAQFAPEVLNRLDRIFVFRPLQGLDVARVAALEIEDMIRGYGLEIVEQGIEPQIILTLMARYRKLGKNSSSRDLVRAIEEQLADSLIEAKKQGVARIELGLDELQRAVAYAKG</sequence>
<dbReference type="InterPro" id="IPR003593">
    <property type="entry name" value="AAA+_ATPase"/>
</dbReference>
<dbReference type="SMART" id="SM00382">
    <property type="entry name" value="AAA"/>
    <property type="match status" value="1"/>
</dbReference>
<dbReference type="InterPro" id="IPR001270">
    <property type="entry name" value="ClpA/B"/>
</dbReference>
<dbReference type="InterPro" id="IPR050130">
    <property type="entry name" value="ClpA_ClpB"/>
</dbReference>
<keyword evidence="5" id="KW-0378">Hydrolase</keyword>
<keyword evidence="1" id="KW-0547">Nucleotide-binding</keyword>
<evidence type="ECO:0000256" key="1">
    <source>
        <dbReference type="ARBA" id="ARBA00022741"/>
    </source>
</evidence>
<keyword evidence="3" id="KW-0472">Membrane</keyword>
<dbReference type="Pfam" id="PF07724">
    <property type="entry name" value="AAA_2"/>
    <property type="match status" value="1"/>
</dbReference>
<reference evidence="5 6" key="1">
    <citation type="submission" date="2020-09" db="EMBL/GenBank/DDBJ databases">
        <title>Methylomonas albis sp. nov. and Methylomonas fluvii sp. nov.: Two cold-adapted methanotrophs from the River Elbe and an amended description of Methylovulum psychrotolerans strain Eb1.</title>
        <authorList>
            <person name="Bussmann I.K."/>
            <person name="Klings K.-W."/>
            <person name="Warnstedt J."/>
            <person name="Hoppert M."/>
            <person name="Saborowski A."/>
            <person name="Horn F."/>
            <person name="Liebner S."/>
        </authorList>
    </citation>
    <scope>NUCLEOTIDE SEQUENCE [LARGE SCALE GENOMIC DNA]</scope>
    <source>
        <strain evidence="5 6">EbA</strain>
    </source>
</reference>
<dbReference type="PRINTS" id="PR00300">
    <property type="entry name" value="CLPPROTEASEA"/>
</dbReference>
<comment type="caution">
    <text evidence="5">The sequence shown here is derived from an EMBL/GenBank/DDBJ whole genome shotgun (WGS) entry which is preliminary data.</text>
</comment>
<dbReference type="EMBL" id="JACXSS010000001">
    <property type="protein sequence ID" value="MBD9354962.1"/>
    <property type="molecule type" value="Genomic_DNA"/>
</dbReference>
<dbReference type="InterPro" id="IPR027417">
    <property type="entry name" value="P-loop_NTPase"/>
</dbReference>
<dbReference type="GO" id="GO:0006508">
    <property type="term" value="P:proteolysis"/>
    <property type="evidence" value="ECO:0007669"/>
    <property type="project" value="UniProtKB-KW"/>
</dbReference>
<dbReference type="GO" id="GO:0005524">
    <property type="term" value="F:ATP binding"/>
    <property type="evidence" value="ECO:0007669"/>
    <property type="project" value="UniProtKB-KW"/>
</dbReference>
<dbReference type="SUPFAM" id="SSF52540">
    <property type="entry name" value="P-loop containing nucleoside triphosphate hydrolases"/>
    <property type="match status" value="1"/>
</dbReference>
<evidence type="ECO:0000259" key="4">
    <source>
        <dbReference type="SMART" id="SM00382"/>
    </source>
</evidence>
<evidence type="ECO:0000256" key="2">
    <source>
        <dbReference type="ARBA" id="ARBA00022840"/>
    </source>
</evidence>
<dbReference type="GO" id="GO:0008233">
    <property type="term" value="F:peptidase activity"/>
    <property type="evidence" value="ECO:0007669"/>
    <property type="project" value="UniProtKB-KW"/>
</dbReference>